<dbReference type="PANTHER" id="PTHR43094">
    <property type="entry name" value="AMINOTRANSFERASE"/>
    <property type="match status" value="1"/>
</dbReference>
<dbReference type="Pfam" id="PF00202">
    <property type="entry name" value="Aminotran_3"/>
    <property type="match status" value="1"/>
</dbReference>
<dbReference type="Gene3D" id="3.40.640.10">
    <property type="entry name" value="Type I PLP-dependent aspartate aminotransferase-like (Major domain)"/>
    <property type="match status" value="1"/>
</dbReference>
<dbReference type="EMBL" id="DXFZ01000005">
    <property type="protein sequence ID" value="HIW94939.1"/>
    <property type="molecule type" value="Genomic_DNA"/>
</dbReference>
<dbReference type="NCBIfam" id="NF004718">
    <property type="entry name" value="PRK06062.1"/>
    <property type="match status" value="1"/>
</dbReference>
<evidence type="ECO:0000313" key="5">
    <source>
        <dbReference type="Proteomes" id="UP000824189"/>
    </source>
</evidence>
<evidence type="ECO:0000313" key="4">
    <source>
        <dbReference type="EMBL" id="HIW94939.1"/>
    </source>
</evidence>
<sequence>MTTTAHQDEANPFPPSIDHFELTDGTRVAVATKEAEQAEQQARDNDRNHVFHSWSAQAKINPQPIAKAEGPWIYDYQGKGYLDLASQLVSANLGHNHPDLVAAVQQQVTRVGNLNPAFANDVRGELAAKIVDQAQGEFSHVFFTNGGADAVEHAIRMARLTTGKSKILTAYRSYHGATGSAIMATGEARRHGNPTTDGDIKHFWGPFLYRSPFNAATEEEECARALEHLEQTLIFEGDVAAVMVEPVVGSSGIIVPPEGYLRGVREICDRHGAMWIADEVMVGFGRTGRLFAYEHAGADLQPDLITFAKGVNAGIVPLGGVVMSRGVYERFADKPYPGGLTYSGHPVACAPGVAAIEFYNREGVFESVERIGSEVLGPGLEALAAESAVVGNVRGKGYFWAVEFVSDQKKKTPLDPERMGALGAALKEAGLWPMVSGHRLHIAPPLITTEEQVRWALERITEAVRGM</sequence>
<dbReference type="GO" id="GO:0005829">
    <property type="term" value="C:cytosol"/>
    <property type="evidence" value="ECO:0007669"/>
    <property type="project" value="TreeGrafter"/>
</dbReference>
<name>A0A9D1RVI4_9CORY</name>
<dbReference type="PIRSF" id="PIRSF000521">
    <property type="entry name" value="Transaminase_4ab_Lys_Orn"/>
    <property type="match status" value="1"/>
</dbReference>
<dbReference type="PROSITE" id="PS00600">
    <property type="entry name" value="AA_TRANSFER_CLASS_3"/>
    <property type="match status" value="1"/>
</dbReference>
<dbReference type="GO" id="GO:0008483">
    <property type="term" value="F:transaminase activity"/>
    <property type="evidence" value="ECO:0007669"/>
    <property type="project" value="UniProtKB-KW"/>
</dbReference>
<reference evidence="4" key="2">
    <citation type="submission" date="2021-04" db="EMBL/GenBank/DDBJ databases">
        <authorList>
            <person name="Gilroy R."/>
        </authorList>
    </citation>
    <scope>NUCLEOTIDE SEQUENCE</scope>
    <source>
        <strain evidence="4">4376</strain>
    </source>
</reference>
<keyword evidence="4" id="KW-0808">Transferase</keyword>
<dbReference type="CDD" id="cd00610">
    <property type="entry name" value="OAT_like"/>
    <property type="match status" value="1"/>
</dbReference>
<gene>
    <name evidence="4" type="ORF">H9867_00395</name>
</gene>
<dbReference type="InterPro" id="IPR005814">
    <property type="entry name" value="Aminotrans_3"/>
</dbReference>
<protein>
    <submittedName>
        <fullName evidence="4">Aspartate aminotransferase family protein</fullName>
    </submittedName>
</protein>
<dbReference type="InterPro" id="IPR049704">
    <property type="entry name" value="Aminotrans_3_PPA_site"/>
</dbReference>
<dbReference type="InterPro" id="IPR015422">
    <property type="entry name" value="PyrdxlP-dep_Trfase_small"/>
</dbReference>
<evidence type="ECO:0000256" key="2">
    <source>
        <dbReference type="ARBA" id="ARBA00022898"/>
    </source>
</evidence>
<dbReference type="Gene3D" id="3.90.1150.10">
    <property type="entry name" value="Aspartate Aminotransferase, domain 1"/>
    <property type="match status" value="1"/>
</dbReference>
<accession>A0A9D1RVI4</accession>
<dbReference type="PANTHER" id="PTHR43094:SF1">
    <property type="entry name" value="AMINOTRANSFERASE CLASS-III"/>
    <property type="match status" value="1"/>
</dbReference>
<reference evidence="4" key="1">
    <citation type="journal article" date="2021" name="PeerJ">
        <title>Extensive microbial diversity within the chicken gut microbiome revealed by metagenomics and culture.</title>
        <authorList>
            <person name="Gilroy R."/>
            <person name="Ravi A."/>
            <person name="Getino M."/>
            <person name="Pursley I."/>
            <person name="Horton D.L."/>
            <person name="Alikhan N.F."/>
            <person name="Baker D."/>
            <person name="Gharbi K."/>
            <person name="Hall N."/>
            <person name="Watson M."/>
            <person name="Adriaenssens E.M."/>
            <person name="Foster-Nyarko E."/>
            <person name="Jarju S."/>
            <person name="Secka A."/>
            <person name="Antonio M."/>
            <person name="Oren A."/>
            <person name="Chaudhuri R.R."/>
            <person name="La Ragione R."/>
            <person name="Hildebrand F."/>
            <person name="Pallen M.J."/>
        </authorList>
    </citation>
    <scope>NUCLEOTIDE SEQUENCE</scope>
    <source>
        <strain evidence="4">4376</strain>
    </source>
</reference>
<keyword evidence="4" id="KW-0032">Aminotransferase</keyword>
<keyword evidence="2 3" id="KW-0663">Pyridoxal phosphate</keyword>
<dbReference type="InterPro" id="IPR015421">
    <property type="entry name" value="PyrdxlP-dep_Trfase_major"/>
</dbReference>
<comment type="similarity">
    <text evidence="1 3">Belongs to the class-III pyridoxal-phosphate-dependent aminotransferase family.</text>
</comment>
<comment type="caution">
    <text evidence="4">The sequence shown here is derived from an EMBL/GenBank/DDBJ whole genome shotgun (WGS) entry which is preliminary data.</text>
</comment>
<evidence type="ECO:0000256" key="1">
    <source>
        <dbReference type="ARBA" id="ARBA00008954"/>
    </source>
</evidence>
<dbReference type="Proteomes" id="UP000824189">
    <property type="component" value="Unassembled WGS sequence"/>
</dbReference>
<dbReference type="AlphaFoldDB" id="A0A9D1RVI4"/>
<proteinExistence type="inferred from homology"/>
<dbReference type="SUPFAM" id="SSF53383">
    <property type="entry name" value="PLP-dependent transferases"/>
    <property type="match status" value="1"/>
</dbReference>
<dbReference type="InterPro" id="IPR015424">
    <property type="entry name" value="PyrdxlP-dep_Trfase"/>
</dbReference>
<dbReference type="GO" id="GO:0030170">
    <property type="term" value="F:pyridoxal phosphate binding"/>
    <property type="evidence" value="ECO:0007669"/>
    <property type="project" value="InterPro"/>
</dbReference>
<organism evidence="4 5">
    <name type="scientific">Candidatus Corynebacterium gallistercoris</name>
    <dbReference type="NCBI Taxonomy" id="2838530"/>
    <lineage>
        <taxon>Bacteria</taxon>
        <taxon>Bacillati</taxon>
        <taxon>Actinomycetota</taxon>
        <taxon>Actinomycetes</taxon>
        <taxon>Mycobacteriales</taxon>
        <taxon>Corynebacteriaceae</taxon>
        <taxon>Corynebacterium</taxon>
    </lineage>
</organism>
<evidence type="ECO:0000256" key="3">
    <source>
        <dbReference type="RuleBase" id="RU003560"/>
    </source>
</evidence>